<dbReference type="RefSeq" id="WP_144686916.1">
    <property type="nucleotide sequence ID" value="NZ_QPJU01000002.1"/>
</dbReference>
<proteinExistence type="predicted"/>
<dbReference type="Proteomes" id="UP000252174">
    <property type="component" value="Unassembled WGS sequence"/>
</dbReference>
<gene>
    <name evidence="1" type="ORF">DFR45_102493</name>
</gene>
<dbReference type="EMBL" id="QPJU01000002">
    <property type="protein sequence ID" value="RCX11090.1"/>
    <property type="molecule type" value="Genomic_DNA"/>
</dbReference>
<name>A0A369AP04_9BURK</name>
<evidence type="ECO:0000313" key="2">
    <source>
        <dbReference type="Proteomes" id="UP000252174"/>
    </source>
</evidence>
<organism evidence="1 2">
    <name type="scientific">Extensimonas vulgaris</name>
    <dbReference type="NCBI Taxonomy" id="1031594"/>
    <lineage>
        <taxon>Bacteria</taxon>
        <taxon>Pseudomonadati</taxon>
        <taxon>Pseudomonadota</taxon>
        <taxon>Betaproteobacteria</taxon>
        <taxon>Burkholderiales</taxon>
        <taxon>Comamonadaceae</taxon>
        <taxon>Extensimonas</taxon>
    </lineage>
</organism>
<protein>
    <submittedName>
        <fullName evidence="1">Uncharacterized protein</fullName>
    </submittedName>
</protein>
<dbReference type="OrthoDB" id="3193269at2"/>
<reference evidence="1 2" key="1">
    <citation type="submission" date="2018-07" db="EMBL/GenBank/DDBJ databases">
        <title>Genomic Encyclopedia of Type Strains, Phase IV (KMG-IV): sequencing the most valuable type-strain genomes for metagenomic binning, comparative biology and taxonomic classification.</title>
        <authorList>
            <person name="Goeker M."/>
        </authorList>
    </citation>
    <scope>NUCLEOTIDE SEQUENCE [LARGE SCALE GENOMIC DNA]</scope>
    <source>
        <strain evidence="1 2">DSM 100911</strain>
    </source>
</reference>
<keyword evidence="2" id="KW-1185">Reference proteome</keyword>
<accession>A0A369AP04</accession>
<sequence length="298" mass="33310">MEHVQELWIMYNQCANLLAELLGGTGGIVGEYGEHLALQHYGGKRLPASNKSADIEGPNGKLYQVKSRKLSGSTSTTQLGIIRSWDFDVLVVMIFDAKGYLLKALEISKDVAQALAKPNNHQNGYVITTDQAFFNHPQGKDITSDIAKFTPLAEDVLVKKPDAILAAPKHHAPMTKMQKAVALEIVNVTPKKGIHFSNINEATPVWWLDIPTWEIESEKLELITFVLHDPDGRRLHVLEIPTAFLRENIKSLCFWSKKTGDFYSFVLSTDPKNKFTNIRPIDSGLDFSKFLKKSVPTP</sequence>
<dbReference type="AlphaFoldDB" id="A0A369AP04"/>
<evidence type="ECO:0000313" key="1">
    <source>
        <dbReference type="EMBL" id="RCX11090.1"/>
    </source>
</evidence>
<comment type="caution">
    <text evidence="1">The sequence shown here is derived from an EMBL/GenBank/DDBJ whole genome shotgun (WGS) entry which is preliminary data.</text>
</comment>